<evidence type="ECO:0000256" key="1">
    <source>
        <dbReference type="ARBA" id="ARBA00004651"/>
    </source>
</evidence>
<evidence type="ECO:0000256" key="3">
    <source>
        <dbReference type="ARBA" id="ARBA00022475"/>
    </source>
</evidence>
<evidence type="ECO:0000313" key="13">
    <source>
        <dbReference type="EMBL" id="NVN11796.1"/>
    </source>
</evidence>
<dbReference type="CDD" id="cd04590">
    <property type="entry name" value="CBS_pair_CorC_HlyC_assoc"/>
    <property type="match status" value="1"/>
</dbReference>
<evidence type="ECO:0000256" key="5">
    <source>
        <dbReference type="ARBA" id="ARBA00022737"/>
    </source>
</evidence>
<evidence type="ECO:0000256" key="10">
    <source>
        <dbReference type="PROSITE-ProRule" id="PRU01193"/>
    </source>
</evidence>
<feature type="domain" description="CNNM transmembrane" evidence="12">
    <location>
        <begin position="1"/>
        <end position="198"/>
    </location>
</feature>
<dbReference type="Gene3D" id="3.30.465.10">
    <property type="match status" value="1"/>
</dbReference>
<evidence type="ECO:0000259" key="12">
    <source>
        <dbReference type="PROSITE" id="PS51846"/>
    </source>
</evidence>
<dbReference type="InterPro" id="IPR016169">
    <property type="entry name" value="FAD-bd_PCMH_sub2"/>
</dbReference>
<dbReference type="PROSITE" id="PS51371">
    <property type="entry name" value="CBS"/>
    <property type="match status" value="2"/>
</dbReference>
<keyword evidence="6 10" id="KW-1133">Transmembrane helix</keyword>
<name>A0A7Y7IWS1_9PROT</name>
<sequence>MIAPLVVIVLLVLLNGVFAMGELALISARPARLRILHRNGVKGAQRAQRLAEDPQSFLPTVQVGITLVSILEGTYGGTQIEAGLTPWLGGFALLRPFAPELSIAIVVVSITSLMLVLGELVPKQLALRHPEIIAARLSLLLEGLARLVRPAVWVLGRSSNLVLRLMGVGSATREALTEEELKAYIAEGAQSGVLEQAERDMIERLLRLADRPVRAIMTPRNELVWIERKASREELRRMLRQTAYTRIVVCDGGVDNPVGIILAKDMLDCLLDGRPVSIEAGLRKPVVVPDTISAFDMVERMRTVAAGMALVLDEYGSFEGVVTASDLFEAIVGEHHEAGGAPSAHLAPDDVLVLDGFMPVDELKDRLGLADLPDEGSYHTLGGLILALLRRVPAAGDKVVFSGWLFEVQEMDQRRVMRVRASRQAFAEN</sequence>
<comment type="caution">
    <text evidence="13">The sequence shown here is derived from an EMBL/GenBank/DDBJ whole genome shotgun (WGS) entry which is preliminary data.</text>
</comment>
<dbReference type="GO" id="GO:0050660">
    <property type="term" value="F:flavin adenine dinucleotide binding"/>
    <property type="evidence" value="ECO:0007669"/>
    <property type="project" value="InterPro"/>
</dbReference>
<dbReference type="InterPro" id="IPR005170">
    <property type="entry name" value="Transptr-assoc_dom"/>
</dbReference>
<dbReference type="PANTHER" id="PTHR43099:SF5">
    <property type="entry name" value="HLYC_CORC FAMILY TRANSPORTER"/>
    <property type="match status" value="1"/>
</dbReference>
<dbReference type="EMBL" id="JABXXP010000254">
    <property type="protein sequence ID" value="NVN11796.1"/>
    <property type="molecule type" value="Genomic_DNA"/>
</dbReference>
<dbReference type="Pfam" id="PF00571">
    <property type="entry name" value="CBS"/>
    <property type="match status" value="2"/>
</dbReference>
<dbReference type="RefSeq" id="WP_176640471.1">
    <property type="nucleotide sequence ID" value="NZ_JABXXP010000254.1"/>
</dbReference>
<keyword evidence="8 10" id="KW-0472">Membrane</keyword>
<dbReference type="InterPro" id="IPR000644">
    <property type="entry name" value="CBS_dom"/>
</dbReference>
<comment type="similarity">
    <text evidence="2">Belongs to the UPF0053 family. Hemolysin C subfamily.</text>
</comment>
<dbReference type="InterPro" id="IPR046342">
    <property type="entry name" value="CBS_dom_sf"/>
</dbReference>
<dbReference type="GO" id="GO:0005886">
    <property type="term" value="C:plasma membrane"/>
    <property type="evidence" value="ECO:0007669"/>
    <property type="project" value="UniProtKB-SubCell"/>
</dbReference>
<dbReference type="InterPro" id="IPR044751">
    <property type="entry name" value="Ion_transp-like_CBS"/>
</dbReference>
<gene>
    <name evidence="13" type="ORF">HUK84_11820</name>
</gene>
<evidence type="ECO:0000256" key="7">
    <source>
        <dbReference type="ARBA" id="ARBA00023122"/>
    </source>
</evidence>
<dbReference type="SUPFAM" id="SSF56176">
    <property type="entry name" value="FAD-binding/transporter-associated domain-like"/>
    <property type="match status" value="1"/>
</dbReference>
<comment type="subcellular location">
    <subcellularLocation>
        <location evidence="1">Cell membrane</location>
        <topology evidence="1">Multi-pass membrane protein</topology>
    </subcellularLocation>
</comment>
<dbReference type="AlphaFoldDB" id="A0A7Y7IWS1"/>
<organism evidence="13 14">
    <name type="scientific">Nguyenibacter vanlangensis</name>
    <dbReference type="NCBI Taxonomy" id="1216886"/>
    <lineage>
        <taxon>Bacteria</taxon>
        <taxon>Pseudomonadati</taxon>
        <taxon>Pseudomonadota</taxon>
        <taxon>Alphaproteobacteria</taxon>
        <taxon>Acetobacterales</taxon>
        <taxon>Acetobacteraceae</taxon>
        <taxon>Nguyenibacter</taxon>
    </lineage>
</organism>
<dbReference type="PANTHER" id="PTHR43099">
    <property type="entry name" value="UPF0053 PROTEIN YRKA"/>
    <property type="match status" value="1"/>
</dbReference>
<dbReference type="SUPFAM" id="SSF54631">
    <property type="entry name" value="CBS-domain pair"/>
    <property type="match status" value="1"/>
</dbReference>
<dbReference type="InterPro" id="IPR036318">
    <property type="entry name" value="FAD-bd_PCMH-like_sf"/>
</dbReference>
<dbReference type="Pfam" id="PF01595">
    <property type="entry name" value="CNNM"/>
    <property type="match status" value="1"/>
</dbReference>
<dbReference type="Gene3D" id="3.10.580.10">
    <property type="entry name" value="CBS-domain"/>
    <property type="match status" value="1"/>
</dbReference>
<keyword evidence="5" id="KW-0677">Repeat</keyword>
<dbReference type="SMART" id="SM01091">
    <property type="entry name" value="CorC_HlyC"/>
    <property type="match status" value="1"/>
</dbReference>
<evidence type="ECO:0000256" key="6">
    <source>
        <dbReference type="ARBA" id="ARBA00022989"/>
    </source>
</evidence>
<dbReference type="PROSITE" id="PS51846">
    <property type="entry name" value="CNNM"/>
    <property type="match status" value="1"/>
</dbReference>
<dbReference type="InterPro" id="IPR051676">
    <property type="entry name" value="UPF0053_domain"/>
</dbReference>
<protein>
    <submittedName>
        <fullName evidence="13">HlyC/CorC family transporter</fullName>
    </submittedName>
</protein>
<evidence type="ECO:0000313" key="14">
    <source>
        <dbReference type="Proteomes" id="UP000534870"/>
    </source>
</evidence>
<accession>A0A7Y7IWS1</accession>
<feature type="domain" description="CBS" evidence="11">
    <location>
        <begin position="281"/>
        <end position="337"/>
    </location>
</feature>
<dbReference type="Proteomes" id="UP000534870">
    <property type="component" value="Unassembled WGS sequence"/>
</dbReference>
<proteinExistence type="inferred from homology"/>
<evidence type="ECO:0000256" key="2">
    <source>
        <dbReference type="ARBA" id="ARBA00006446"/>
    </source>
</evidence>
<reference evidence="13 14" key="1">
    <citation type="submission" date="2020-06" db="EMBL/GenBank/DDBJ databases">
        <title>Description of novel acetic acid bacteria.</title>
        <authorList>
            <person name="Sombolestani A."/>
        </authorList>
    </citation>
    <scope>NUCLEOTIDE SEQUENCE [LARGE SCALE GENOMIC DNA]</scope>
    <source>
        <strain evidence="13 14">LMG 31431</strain>
    </source>
</reference>
<keyword evidence="7 9" id="KW-0129">CBS domain</keyword>
<evidence type="ECO:0000256" key="9">
    <source>
        <dbReference type="PROSITE-ProRule" id="PRU00703"/>
    </source>
</evidence>
<keyword evidence="4 10" id="KW-0812">Transmembrane</keyword>
<evidence type="ECO:0000259" key="11">
    <source>
        <dbReference type="PROSITE" id="PS51371"/>
    </source>
</evidence>
<dbReference type="InterPro" id="IPR002550">
    <property type="entry name" value="CNNM"/>
</dbReference>
<evidence type="ECO:0000256" key="8">
    <source>
        <dbReference type="ARBA" id="ARBA00023136"/>
    </source>
</evidence>
<evidence type="ECO:0000256" key="4">
    <source>
        <dbReference type="ARBA" id="ARBA00022692"/>
    </source>
</evidence>
<feature type="domain" description="CBS" evidence="11">
    <location>
        <begin position="217"/>
        <end position="276"/>
    </location>
</feature>
<dbReference type="Pfam" id="PF03471">
    <property type="entry name" value="CorC_HlyC"/>
    <property type="match status" value="1"/>
</dbReference>
<keyword evidence="3" id="KW-1003">Cell membrane</keyword>